<evidence type="ECO:0000256" key="5">
    <source>
        <dbReference type="ARBA" id="ARBA00023004"/>
    </source>
</evidence>
<evidence type="ECO:0000256" key="6">
    <source>
        <dbReference type="ARBA" id="ARBA00023014"/>
    </source>
</evidence>
<evidence type="ECO:0000256" key="7">
    <source>
        <dbReference type="ARBA" id="ARBA00023204"/>
    </source>
</evidence>
<evidence type="ECO:0000256" key="4">
    <source>
        <dbReference type="ARBA" id="ARBA00022801"/>
    </source>
</evidence>
<keyword evidence="4" id="KW-0378">Hydrolase</keyword>
<dbReference type="PANTHER" id="PTHR33693:SF1">
    <property type="entry name" value="TYPE-4 URACIL-DNA GLYCOSYLASE"/>
    <property type="match status" value="1"/>
</dbReference>
<dbReference type="InterPro" id="IPR005122">
    <property type="entry name" value="Uracil-DNA_glycosylase-like"/>
</dbReference>
<dbReference type="InterPro" id="IPR051536">
    <property type="entry name" value="UDG_Type-4/5"/>
</dbReference>
<organism evidence="9">
    <name type="scientific">freshwater metagenome</name>
    <dbReference type="NCBI Taxonomy" id="449393"/>
    <lineage>
        <taxon>unclassified sequences</taxon>
        <taxon>metagenomes</taxon>
        <taxon>ecological metagenomes</taxon>
    </lineage>
</organism>
<dbReference type="GO" id="GO:0097506">
    <property type="term" value="F:deaminated base DNA N-glycosylase activity"/>
    <property type="evidence" value="ECO:0007669"/>
    <property type="project" value="UniProtKB-ARBA"/>
</dbReference>
<keyword evidence="5" id="KW-0408">Iron</keyword>
<keyword evidence="6" id="KW-0411">Iron-sulfur</keyword>
<keyword evidence="2" id="KW-0479">Metal-binding</keyword>
<dbReference type="GO" id="GO:0006281">
    <property type="term" value="P:DNA repair"/>
    <property type="evidence" value="ECO:0007669"/>
    <property type="project" value="UniProtKB-KW"/>
</dbReference>
<dbReference type="GO" id="GO:0046872">
    <property type="term" value="F:metal ion binding"/>
    <property type="evidence" value="ECO:0007669"/>
    <property type="project" value="UniProtKB-KW"/>
</dbReference>
<gene>
    <name evidence="9" type="ORF">UFOPK2399_01411</name>
</gene>
<evidence type="ECO:0000256" key="2">
    <source>
        <dbReference type="ARBA" id="ARBA00022723"/>
    </source>
</evidence>
<dbReference type="EMBL" id="CAEZXP010000004">
    <property type="protein sequence ID" value="CAB4701817.1"/>
    <property type="molecule type" value="Genomic_DNA"/>
</dbReference>
<keyword evidence="7" id="KW-0234">DNA repair</keyword>
<dbReference type="SUPFAM" id="SSF52141">
    <property type="entry name" value="Uracil-DNA glycosylase-like"/>
    <property type="match status" value="1"/>
</dbReference>
<proteinExistence type="predicted"/>
<evidence type="ECO:0000259" key="8">
    <source>
        <dbReference type="Pfam" id="PF03167"/>
    </source>
</evidence>
<feature type="domain" description="Uracil-DNA glycosylase-like" evidence="8">
    <location>
        <begin position="63"/>
        <end position="143"/>
    </location>
</feature>
<reference evidence="9" key="1">
    <citation type="submission" date="2020-05" db="EMBL/GenBank/DDBJ databases">
        <authorList>
            <person name="Chiriac C."/>
            <person name="Salcher M."/>
            <person name="Ghai R."/>
            <person name="Kavagutti S V."/>
        </authorList>
    </citation>
    <scope>NUCLEOTIDE SEQUENCE</scope>
</reference>
<dbReference type="InterPro" id="IPR036895">
    <property type="entry name" value="Uracil-DNA_glycosylase-like_sf"/>
</dbReference>
<dbReference type="Pfam" id="PF03167">
    <property type="entry name" value="UDG"/>
    <property type="match status" value="1"/>
</dbReference>
<dbReference type="AlphaFoldDB" id="A0A6J6PST8"/>
<dbReference type="PANTHER" id="PTHR33693">
    <property type="entry name" value="TYPE-5 URACIL-DNA GLYCOSYLASE"/>
    <property type="match status" value="1"/>
</dbReference>
<keyword evidence="3" id="KW-0227">DNA damage</keyword>
<keyword evidence="1" id="KW-0004">4Fe-4S</keyword>
<evidence type="ECO:0000256" key="3">
    <source>
        <dbReference type="ARBA" id="ARBA00022763"/>
    </source>
</evidence>
<dbReference type="GO" id="GO:0051539">
    <property type="term" value="F:4 iron, 4 sulfur cluster binding"/>
    <property type="evidence" value="ECO:0007669"/>
    <property type="project" value="UniProtKB-KW"/>
</dbReference>
<evidence type="ECO:0000313" key="9">
    <source>
        <dbReference type="EMBL" id="CAB4701817.1"/>
    </source>
</evidence>
<accession>A0A6J6PST8</accession>
<evidence type="ECO:0000256" key="1">
    <source>
        <dbReference type="ARBA" id="ARBA00022485"/>
    </source>
</evidence>
<protein>
    <submittedName>
        <fullName evidence="9">Unannotated protein</fullName>
    </submittedName>
</protein>
<dbReference type="Gene3D" id="3.40.470.10">
    <property type="entry name" value="Uracil-DNA glycosylase-like domain"/>
    <property type="match status" value="1"/>
</dbReference>
<name>A0A6J6PST8_9ZZZZ</name>
<sequence>MTGRMDQSPVTALMTDEIFQRYLDKAIKEILRLEHEVAEAAEGAPVAQPTGHPLGSMFLLKYGPQEHELREGVAYHGRAGHAIKKSLEKLSVDATEVFGTNCVKFAGADIEQCRDWLRREIRIVSPRVVVVMGDDARIFLNELDFPLSKPVEATLGELQDFTPTIQALVVPDIDESLDEQSAKTRFWNAFKTLGPWWAALPPY</sequence>